<keyword evidence="4 5" id="KW-0472">Membrane</keyword>
<dbReference type="RefSeq" id="WP_277860274.1">
    <property type="nucleotide sequence ID" value="NZ_JARRAG010000001.1"/>
</dbReference>
<gene>
    <name evidence="6" type="ORF">PZE19_09110</name>
</gene>
<protein>
    <submittedName>
        <fullName evidence="6">Bile acid:sodium symporter</fullName>
    </submittedName>
</protein>
<dbReference type="PANTHER" id="PTHR10361:SF28">
    <property type="entry name" value="P3 PROTEIN-RELATED"/>
    <property type="match status" value="1"/>
</dbReference>
<keyword evidence="7" id="KW-1185">Reference proteome</keyword>
<comment type="caution">
    <text evidence="6">The sequence shown here is derived from an EMBL/GenBank/DDBJ whole genome shotgun (WGS) entry which is preliminary data.</text>
</comment>
<keyword evidence="3 5" id="KW-1133">Transmembrane helix</keyword>
<organism evidence="6 7">
    <name type="scientific">Paludisphaera mucosa</name>
    <dbReference type="NCBI Taxonomy" id="3030827"/>
    <lineage>
        <taxon>Bacteria</taxon>
        <taxon>Pseudomonadati</taxon>
        <taxon>Planctomycetota</taxon>
        <taxon>Planctomycetia</taxon>
        <taxon>Isosphaerales</taxon>
        <taxon>Isosphaeraceae</taxon>
        <taxon>Paludisphaera</taxon>
    </lineage>
</organism>
<dbReference type="InterPro" id="IPR004710">
    <property type="entry name" value="Bilac:Na_transpt"/>
</dbReference>
<feature type="transmembrane region" description="Helical" evidence="5">
    <location>
        <begin position="190"/>
        <end position="208"/>
    </location>
</feature>
<dbReference type="Proteomes" id="UP001216907">
    <property type="component" value="Unassembled WGS sequence"/>
</dbReference>
<feature type="transmembrane region" description="Helical" evidence="5">
    <location>
        <begin position="303"/>
        <end position="327"/>
    </location>
</feature>
<proteinExistence type="predicted"/>
<evidence type="ECO:0000256" key="5">
    <source>
        <dbReference type="SAM" id="Phobius"/>
    </source>
</evidence>
<reference evidence="6 7" key="1">
    <citation type="submission" date="2023-03" db="EMBL/GenBank/DDBJ databases">
        <title>Paludisphaera mucosa sp. nov. a novel planctomycete from northern fen.</title>
        <authorList>
            <person name="Ivanova A."/>
        </authorList>
    </citation>
    <scope>NUCLEOTIDE SEQUENCE [LARGE SCALE GENOMIC DNA]</scope>
    <source>
        <strain evidence="6 7">Pla2</strain>
    </source>
</reference>
<evidence type="ECO:0000256" key="1">
    <source>
        <dbReference type="ARBA" id="ARBA00004141"/>
    </source>
</evidence>
<feature type="transmembrane region" description="Helical" evidence="5">
    <location>
        <begin position="47"/>
        <end position="67"/>
    </location>
</feature>
<dbReference type="InterPro" id="IPR038770">
    <property type="entry name" value="Na+/solute_symporter_sf"/>
</dbReference>
<sequence>MVSHWNHWIHRRMPFCVAASYLAARAMPAFGLWIRDVRLFDVGAGSVRVEATGPALLLAILLFNAGLRARPDRLRAIARRPSVVLAGLFANMAIPLAYLLALTPILVAWHSPGEASNLLVGLTLVAAMPIAGSSTGWAQNVGADMALSLGLVVGSTLASPLATPALLRFAGLAASGDVAAELQALAGRGTGVFLTAWVLIPSLLGMLARRLAPAATVERLEAVLKPAATLVLLVLCYSNASACLPQALANPDWDFLGVALIASTGLCVLTFVGGYAIGRLLGAGRPQRAALMFGMGMNNNGTGLVLASTILASQPLVLLPIIVYNLVQHIVAGCVGPLCAADAD</sequence>
<dbReference type="Pfam" id="PF01758">
    <property type="entry name" value="SBF"/>
    <property type="match status" value="1"/>
</dbReference>
<evidence type="ECO:0000313" key="6">
    <source>
        <dbReference type="EMBL" id="MDG3003929.1"/>
    </source>
</evidence>
<comment type="subcellular location">
    <subcellularLocation>
        <location evidence="1">Membrane</location>
        <topology evidence="1">Multi-pass membrane protein</topology>
    </subcellularLocation>
</comment>
<feature type="transmembrane region" description="Helical" evidence="5">
    <location>
        <begin position="149"/>
        <end position="170"/>
    </location>
</feature>
<dbReference type="Gene3D" id="1.20.1530.20">
    <property type="match status" value="1"/>
</dbReference>
<name>A0ABT6F8R1_9BACT</name>
<dbReference type="EMBL" id="JARRAG010000001">
    <property type="protein sequence ID" value="MDG3003929.1"/>
    <property type="molecule type" value="Genomic_DNA"/>
</dbReference>
<evidence type="ECO:0000256" key="2">
    <source>
        <dbReference type="ARBA" id="ARBA00022692"/>
    </source>
</evidence>
<feature type="transmembrane region" description="Helical" evidence="5">
    <location>
        <begin position="255"/>
        <end position="282"/>
    </location>
</feature>
<dbReference type="InterPro" id="IPR002657">
    <property type="entry name" value="BilAc:Na_symport/Acr3"/>
</dbReference>
<feature type="transmembrane region" description="Helical" evidence="5">
    <location>
        <begin position="88"/>
        <end position="109"/>
    </location>
</feature>
<dbReference type="PANTHER" id="PTHR10361">
    <property type="entry name" value="SODIUM-BILE ACID COTRANSPORTER"/>
    <property type="match status" value="1"/>
</dbReference>
<evidence type="ECO:0000256" key="4">
    <source>
        <dbReference type="ARBA" id="ARBA00023136"/>
    </source>
</evidence>
<feature type="transmembrane region" description="Helical" evidence="5">
    <location>
        <begin position="115"/>
        <end position="137"/>
    </location>
</feature>
<keyword evidence="2 5" id="KW-0812">Transmembrane</keyword>
<accession>A0ABT6F8R1</accession>
<evidence type="ECO:0000256" key="3">
    <source>
        <dbReference type="ARBA" id="ARBA00022989"/>
    </source>
</evidence>
<feature type="transmembrane region" description="Helical" evidence="5">
    <location>
        <begin position="229"/>
        <end position="249"/>
    </location>
</feature>
<evidence type="ECO:0000313" key="7">
    <source>
        <dbReference type="Proteomes" id="UP001216907"/>
    </source>
</evidence>